<dbReference type="OrthoDB" id="303614at2759"/>
<dbReference type="RefSeq" id="XP_046059355.1">
    <property type="nucleotide sequence ID" value="XM_046206707.1"/>
</dbReference>
<dbReference type="NCBIfam" id="TIGR00558">
    <property type="entry name" value="pdxH"/>
    <property type="match status" value="1"/>
</dbReference>
<dbReference type="GO" id="GO:0008615">
    <property type="term" value="P:pyridoxine biosynthetic process"/>
    <property type="evidence" value="ECO:0007669"/>
    <property type="project" value="InterPro"/>
</dbReference>
<dbReference type="PROSITE" id="PS01064">
    <property type="entry name" value="PYRIDOX_OXIDASE"/>
    <property type="match status" value="1"/>
</dbReference>
<dbReference type="GO" id="GO:0004733">
    <property type="term" value="F:pyridoxamine phosphate oxidase activity"/>
    <property type="evidence" value="ECO:0007669"/>
    <property type="project" value="UniProtKB-EC"/>
</dbReference>
<dbReference type="AlphaFoldDB" id="A0A9P8T186"/>
<dbReference type="SUPFAM" id="SSF50475">
    <property type="entry name" value="FMN-binding split barrel"/>
    <property type="match status" value="1"/>
</dbReference>
<feature type="region of interest" description="Disordered" evidence="8">
    <location>
        <begin position="277"/>
        <end position="311"/>
    </location>
</feature>
<dbReference type="Proteomes" id="UP000769157">
    <property type="component" value="Unassembled WGS sequence"/>
</dbReference>
<dbReference type="Pfam" id="PF10590">
    <property type="entry name" value="PNP_phzG_C"/>
    <property type="match status" value="1"/>
</dbReference>
<dbReference type="InterPro" id="IPR011576">
    <property type="entry name" value="Pyridox_Oxase_N"/>
</dbReference>
<proteinExistence type="predicted"/>
<keyword evidence="6" id="KW-0288">FMN</keyword>
<keyword evidence="5" id="KW-0285">Flavoprotein</keyword>
<dbReference type="Gene3D" id="2.30.110.10">
    <property type="entry name" value="Electron Transport, Fmn-binding Protein, Chain A"/>
    <property type="match status" value="1"/>
</dbReference>
<dbReference type="PANTHER" id="PTHR10851">
    <property type="entry name" value="PYRIDOXINE-5-PHOSPHATE OXIDASE"/>
    <property type="match status" value="1"/>
</dbReference>
<evidence type="ECO:0000256" key="4">
    <source>
        <dbReference type="ARBA" id="ARBA00012801"/>
    </source>
</evidence>
<dbReference type="EMBL" id="JAEUBE010000378">
    <property type="protein sequence ID" value="KAH3662266.1"/>
    <property type="molecule type" value="Genomic_DNA"/>
</dbReference>
<evidence type="ECO:0000256" key="7">
    <source>
        <dbReference type="ARBA" id="ARBA00023002"/>
    </source>
</evidence>
<dbReference type="PANTHER" id="PTHR10851:SF0">
    <property type="entry name" value="PYRIDOXINE-5'-PHOSPHATE OXIDASE"/>
    <property type="match status" value="1"/>
</dbReference>
<dbReference type="InterPro" id="IPR019740">
    <property type="entry name" value="Pyridox_Oxase_CS"/>
</dbReference>
<evidence type="ECO:0000256" key="3">
    <source>
        <dbReference type="ARBA" id="ARBA00005037"/>
    </source>
</evidence>
<evidence type="ECO:0000256" key="8">
    <source>
        <dbReference type="SAM" id="MobiDB-lite"/>
    </source>
</evidence>
<evidence type="ECO:0000256" key="2">
    <source>
        <dbReference type="ARBA" id="ARBA00004738"/>
    </source>
</evidence>
<keyword evidence="12" id="KW-1185">Reference proteome</keyword>
<dbReference type="InterPro" id="IPR012349">
    <property type="entry name" value="Split_barrel_FMN-bd"/>
</dbReference>
<dbReference type="GeneID" id="70237479"/>
<evidence type="ECO:0000259" key="10">
    <source>
        <dbReference type="Pfam" id="PF10590"/>
    </source>
</evidence>
<evidence type="ECO:0000313" key="11">
    <source>
        <dbReference type="EMBL" id="KAH3662266.1"/>
    </source>
</evidence>
<dbReference type="EC" id="1.4.3.5" evidence="4"/>
<protein>
    <recommendedName>
        <fullName evidence="4">pyridoxal 5'-phosphate synthase</fullName>
        <ecNumber evidence="4">1.4.3.5</ecNumber>
    </recommendedName>
</protein>
<evidence type="ECO:0000256" key="5">
    <source>
        <dbReference type="ARBA" id="ARBA00022630"/>
    </source>
</evidence>
<comment type="caution">
    <text evidence="11">The sequence shown here is derived from an EMBL/GenBank/DDBJ whole genome shotgun (WGS) entry which is preliminary data.</text>
</comment>
<dbReference type="GO" id="GO:0010181">
    <property type="term" value="F:FMN binding"/>
    <property type="evidence" value="ECO:0007669"/>
    <property type="project" value="InterPro"/>
</dbReference>
<keyword evidence="7" id="KW-0560">Oxidoreductase</keyword>
<comment type="pathway">
    <text evidence="3">Cofactor metabolism; pyridoxal 5'-phosphate salvage; pyridoxal 5'-phosphate from pyridoxine 5'-phosphate: step 1/1.</text>
</comment>
<evidence type="ECO:0000313" key="12">
    <source>
        <dbReference type="Proteomes" id="UP000769157"/>
    </source>
</evidence>
<dbReference type="InterPro" id="IPR000659">
    <property type="entry name" value="Pyridox_Oxase"/>
</dbReference>
<sequence>MNLDLKEEPGEKSPIICNDLEKDPIAQFTNWFELATNESTDPIPESVVLSTAQLPSGRVSSRVVLFKELDHRGFIIYSNFDTSKKNRDIRSNPHAALNFFWKDLQKQVRVEGIVEFVDYDTSSRYFNTRPRGSKIGAHASPQSSVLKDRHHIDDLYKATEDKFADKKDEEIPCPEKWGGIRIVPLEIEFWQGRKSRLHDRLTYTRDSSSELFTLDTGDLELKLGWLSRAVGTSDGTGTPWRATVNLVEVGEVSKGLGVSQWDVDQTLMGEERQGVDNGNLVTTTRSGGNEDTGSLVVKATSGPETSSSVEEGLDLGRNVTESGWETKQDTVILGQSFWGSDWELWSRWSVEFLQNVLGKGFWNLEDLNGRSRSFNTLGDFLGQSGDVVVQRVDDNCDFSHVDEFGLN</sequence>
<dbReference type="Pfam" id="PF01243">
    <property type="entry name" value="PNPOx_N"/>
    <property type="match status" value="1"/>
</dbReference>
<comment type="cofactor">
    <cofactor evidence="1">
        <name>FMN</name>
        <dbReference type="ChEBI" id="CHEBI:58210"/>
    </cofactor>
</comment>
<organism evidence="11 12">
    <name type="scientific">Ogataea philodendri</name>
    <dbReference type="NCBI Taxonomy" id="1378263"/>
    <lineage>
        <taxon>Eukaryota</taxon>
        <taxon>Fungi</taxon>
        <taxon>Dikarya</taxon>
        <taxon>Ascomycota</taxon>
        <taxon>Saccharomycotina</taxon>
        <taxon>Pichiomycetes</taxon>
        <taxon>Pichiales</taxon>
        <taxon>Pichiaceae</taxon>
        <taxon>Ogataea</taxon>
    </lineage>
</organism>
<dbReference type="InterPro" id="IPR019576">
    <property type="entry name" value="Pyridoxamine_oxidase_dimer_C"/>
</dbReference>
<feature type="domain" description="Pyridoxine 5'-phosphate oxidase dimerisation C-terminal" evidence="10">
    <location>
        <begin position="177"/>
        <end position="208"/>
    </location>
</feature>
<evidence type="ECO:0000256" key="1">
    <source>
        <dbReference type="ARBA" id="ARBA00001917"/>
    </source>
</evidence>
<accession>A0A9P8T186</accession>
<feature type="compositionally biased region" description="Polar residues" evidence="8">
    <location>
        <begin position="279"/>
        <end position="292"/>
    </location>
</feature>
<gene>
    <name evidence="11" type="ORF">OGAPHI_005515</name>
</gene>
<name>A0A9P8T186_9ASCO</name>
<comment type="pathway">
    <text evidence="2">Cofactor metabolism; pyridoxal 5'-phosphate salvage; pyridoxal 5'-phosphate from pyridoxamine 5'-phosphate: step 1/1.</text>
</comment>
<reference evidence="11" key="1">
    <citation type="journal article" date="2021" name="Open Biol.">
        <title>Shared evolutionary footprints suggest mitochondrial oxidative damage underlies multiple complex I losses in fungi.</title>
        <authorList>
            <person name="Schikora-Tamarit M.A."/>
            <person name="Marcet-Houben M."/>
            <person name="Nosek J."/>
            <person name="Gabaldon T."/>
        </authorList>
    </citation>
    <scope>NUCLEOTIDE SEQUENCE</scope>
    <source>
        <strain evidence="11">CBS6075</strain>
    </source>
</reference>
<dbReference type="NCBIfam" id="NF004231">
    <property type="entry name" value="PRK05679.1"/>
    <property type="match status" value="1"/>
</dbReference>
<evidence type="ECO:0000259" key="9">
    <source>
        <dbReference type="Pfam" id="PF01243"/>
    </source>
</evidence>
<reference evidence="11" key="2">
    <citation type="submission" date="2021-01" db="EMBL/GenBank/DDBJ databases">
        <authorList>
            <person name="Schikora-Tamarit M.A."/>
        </authorList>
    </citation>
    <scope>NUCLEOTIDE SEQUENCE</scope>
    <source>
        <strain evidence="11">CBS6075</strain>
    </source>
</reference>
<evidence type="ECO:0000256" key="6">
    <source>
        <dbReference type="ARBA" id="ARBA00022643"/>
    </source>
</evidence>
<feature type="domain" description="Pyridoxamine 5'-phosphate oxidase N-terminal" evidence="9">
    <location>
        <begin position="45"/>
        <end position="152"/>
    </location>
</feature>